<sequence length="130" mass="14684">MKEEFGYDDAFNYHKEKDFDAALSKYFPNGIDVYLDNVGGRMLEAVLNHVNKHAKIPLCGMISELSTIRCICKGSCWAHTWIVLGINFAKDMEGHLKQGKIGSKLKIFHGIDKFLESLEDLYSPAATLEK</sequence>
<dbReference type="Gene3D" id="3.40.50.720">
    <property type="entry name" value="NAD(P)-binding Rossmann-like Domain"/>
    <property type="match status" value="1"/>
</dbReference>
<dbReference type="InterPro" id="IPR045010">
    <property type="entry name" value="MDR_fam"/>
</dbReference>
<evidence type="ECO:0000313" key="3">
    <source>
        <dbReference type="Proteomes" id="UP000507245"/>
    </source>
</evidence>
<dbReference type="EMBL" id="CAEKKB010000003">
    <property type="protein sequence ID" value="CAB4304665.1"/>
    <property type="molecule type" value="Genomic_DNA"/>
</dbReference>
<dbReference type="PANTHER" id="PTHR43205:SF80">
    <property type="entry name" value="2-ALKENAL REDUCTASE (NADP(+)-DEPENDENT)-LIKE"/>
    <property type="match status" value="1"/>
</dbReference>
<keyword evidence="3" id="KW-1185">Reference proteome</keyword>
<feature type="domain" description="Alcohol dehydrogenase-like C-terminal" evidence="1">
    <location>
        <begin position="3"/>
        <end position="67"/>
    </location>
</feature>
<accession>A0A6J5WX62</accession>
<dbReference type="SUPFAM" id="SSF51735">
    <property type="entry name" value="NAD(P)-binding Rossmann-fold domains"/>
    <property type="match status" value="1"/>
</dbReference>
<dbReference type="OrthoDB" id="809632at2759"/>
<gene>
    <name evidence="2" type="ORF">ORAREDHAP_LOCUS22352</name>
</gene>
<dbReference type="Proteomes" id="UP000507245">
    <property type="component" value="Unassembled WGS sequence"/>
</dbReference>
<name>A0A6J5WX62_PRUAR</name>
<dbReference type="AlphaFoldDB" id="A0A6J5WX62"/>
<evidence type="ECO:0000259" key="1">
    <source>
        <dbReference type="Pfam" id="PF00107"/>
    </source>
</evidence>
<reference evidence="3" key="1">
    <citation type="journal article" date="2020" name="Genome Biol.">
        <title>Gamete binning: chromosome-level and haplotype-resolved genome assembly enabled by high-throughput single-cell sequencing of gamete genomes.</title>
        <authorList>
            <person name="Campoy J.A."/>
            <person name="Sun H."/>
            <person name="Goel M."/>
            <person name="Jiao W.-B."/>
            <person name="Folz-Donahue K."/>
            <person name="Wang N."/>
            <person name="Rubio M."/>
            <person name="Liu C."/>
            <person name="Kukat C."/>
            <person name="Ruiz D."/>
            <person name="Huettel B."/>
            <person name="Schneeberger K."/>
        </authorList>
    </citation>
    <scope>NUCLEOTIDE SEQUENCE [LARGE SCALE GENOMIC DNA]</scope>
    <source>
        <strain evidence="3">cv. Rojo Pasion</strain>
    </source>
</reference>
<dbReference type="InterPro" id="IPR036291">
    <property type="entry name" value="NAD(P)-bd_dom_sf"/>
</dbReference>
<proteinExistence type="predicted"/>
<dbReference type="Pfam" id="PF00107">
    <property type="entry name" value="ADH_zinc_N"/>
    <property type="match status" value="1"/>
</dbReference>
<evidence type="ECO:0000313" key="2">
    <source>
        <dbReference type="EMBL" id="CAB4304665.1"/>
    </source>
</evidence>
<organism evidence="2 3">
    <name type="scientific">Prunus armeniaca</name>
    <name type="common">Apricot</name>
    <name type="synonym">Armeniaca vulgaris</name>
    <dbReference type="NCBI Taxonomy" id="36596"/>
    <lineage>
        <taxon>Eukaryota</taxon>
        <taxon>Viridiplantae</taxon>
        <taxon>Streptophyta</taxon>
        <taxon>Embryophyta</taxon>
        <taxon>Tracheophyta</taxon>
        <taxon>Spermatophyta</taxon>
        <taxon>Magnoliopsida</taxon>
        <taxon>eudicotyledons</taxon>
        <taxon>Gunneridae</taxon>
        <taxon>Pentapetalae</taxon>
        <taxon>rosids</taxon>
        <taxon>fabids</taxon>
        <taxon>Rosales</taxon>
        <taxon>Rosaceae</taxon>
        <taxon>Amygdaloideae</taxon>
        <taxon>Amygdaleae</taxon>
        <taxon>Prunus</taxon>
    </lineage>
</organism>
<dbReference type="PANTHER" id="PTHR43205">
    <property type="entry name" value="PROSTAGLANDIN REDUCTASE"/>
    <property type="match status" value="1"/>
</dbReference>
<dbReference type="Gene3D" id="3.90.180.10">
    <property type="entry name" value="Medium-chain alcohol dehydrogenases, catalytic domain"/>
    <property type="match status" value="1"/>
</dbReference>
<dbReference type="InterPro" id="IPR013149">
    <property type="entry name" value="ADH-like_C"/>
</dbReference>
<protein>
    <recommendedName>
        <fullName evidence="1">Alcohol dehydrogenase-like C-terminal domain-containing protein</fullName>
    </recommendedName>
</protein>
<dbReference type="GO" id="GO:0032440">
    <property type="term" value="F:2-alkenal reductase [NAD(P)H] activity"/>
    <property type="evidence" value="ECO:0007669"/>
    <property type="project" value="TreeGrafter"/>
</dbReference>